<dbReference type="InterPro" id="IPR015943">
    <property type="entry name" value="WD40/YVTN_repeat-like_dom_sf"/>
</dbReference>
<dbReference type="GO" id="GO:0006355">
    <property type="term" value="P:regulation of DNA-templated transcription"/>
    <property type="evidence" value="ECO:0007669"/>
    <property type="project" value="InterPro"/>
</dbReference>
<accession>A0A0M2H3P2</accession>
<reference evidence="5 6" key="1">
    <citation type="submission" date="2015-02" db="EMBL/GenBank/DDBJ databases">
        <title>Draft genome sequences of ten Microbacterium spp. with emphasis on heavy metal contaminated environments.</title>
        <authorList>
            <person name="Corretto E."/>
        </authorList>
    </citation>
    <scope>NUCLEOTIDE SEQUENCE [LARGE SCALE GENOMIC DNA]</scope>
    <source>
        <strain evidence="5 6">DSM 12510</strain>
    </source>
</reference>
<feature type="domain" description="Bacterial transcriptional activator" evidence="4">
    <location>
        <begin position="89"/>
        <end position="234"/>
    </location>
</feature>
<evidence type="ECO:0000313" key="5">
    <source>
        <dbReference type="EMBL" id="KJL38975.1"/>
    </source>
</evidence>
<dbReference type="InterPro" id="IPR016032">
    <property type="entry name" value="Sig_transdc_resp-reg_C-effctor"/>
</dbReference>
<dbReference type="Gene3D" id="2.130.10.10">
    <property type="entry name" value="YVTN repeat-like/Quinoprotein amine dehydrogenase"/>
    <property type="match status" value="1"/>
</dbReference>
<dbReference type="CDD" id="cd15831">
    <property type="entry name" value="BTAD"/>
    <property type="match status" value="1"/>
</dbReference>
<proteinExistence type="predicted"/>
<dbReference type="Proteomes" id="UP000033956">
    <property type="component" value="Unassembled WGS sequence"/>
</dbReference>
<dbReference type="InterPro" id="IPR049052">
    <property type="entry name" value="nSTAND1"/>
</dbReference>
<dbReference type="SUPFAM" id="SSF50998">
    <property type="entry name" value="Quinoprotein alcohol dehydrogenase-like"/>
    <property type="match status" value="1"/>
</dbReference>
<dbReference type="PANTHER" id="PTHR35807:SF1">
    <property type="entry name" value="TRANSCRIPTIONAL REGULATOR REDD"/>
    <property type="match status" value="1"/>
</dbReference>
<dbReference type="InterPro" id="IPR036388">
    <property type="entry name" value="WH-like_DNA-bd_sf"/>
</dbReference>
<dbReference type="RefSeq" id="WP_052682538.1">
    <property type="nucleotide sequence ID" value="NZ_BAAAUP010000011.1"/>
</dbReference>
<keyword evidence="2" id="KW-0804">Transcription</keyword>
<keyword evidence="3" id="KW-0175">Coiled coil</keyword>
<evidence type="ECO:0000256" key="3">
    <source>
        <dbReference type="SAM" id="Coils"/>
    </source>
</evidence>
<dbReference type="InterPro" id="IPR011047">
    <property type="entry name" value="Quinoprotein_ADH-like_sf"/>
</dbReference>
<dbReference type="Gene3D" id="1.25.40.10">
    <property type="entry name" value="Tetratricopeptide repeat domain"/>
    <property type="match status" value="1"/>
</dbReference>
<evidence type="ECO:0000259" key="4">
    <source>
        <dbReference type="SMART" id="SM01043"/>
    </source>
</evidence>
<dbReference type="Gene3D" id="3.40.50.300">
    <property type="entry name" value="P-loop containing nucleotide triphosphate hydrolases"/>
    <property type="match status" value="1"/>
</dbReference>
<dbReference type="InterPro" id="IPR027417">
    <property type="entry name" value="P-loop_NTPase"/>
</dbReference>
<dbReference type="SUPFAM" id="SSF48452">
    <property type="entry name" value="TPR-like"/>
    <property type="match status" value="1"/>
</dbReference>
<dbReference type="EMBL" id="JYIZ01000053">
    <property type="protein sequence ID" value="KJL38975.1"/>
    <property type="molecule type" value="Genomic_DNA"/>
</dbReference>
<dbReference type="SUPFAM" id="SSF52540">
    <property type="entry name" value="P-loop containing nucleoside triphosphate hydrolases"/>
    <property type="match status" value="1"/>
</dbReference>
<dbReference type="SMART" id="SM01043">
    <property type="entry name" value="BTAD"/>
    <property type="match status" value="1"/>
</dbReference>
<evidence type="ECO:0000256" key="1">
    <source>
        <dbReference type="ARBA" id="ARBA00023015"/>
    </source>
</evidence>
<comment type="caution">
    <text evidence="5">The sequence shown here is derived from an EMBL/GenBank/DDBJ whole genome shotgun (WGS) entry which is preliminary data.</text>
</comment>
<evidence type="ECO:0000313" key="6">
    <source>
        <dbReference type="Proteomes" id="UP000033956"/>
    </source>
</evidence>
<dbReference type="GO" id="GO:0003677">
    <property type="term" value="F:DNA binding"/>
    <property type="evidence" value="ECO:0007669"/>
    <property type="project" value="InterPro"/>
</dbReference>
<dbReference type="SUPFAM" id="SSF46894">
    <property type="entry name" value="C-terminal effector domain of the bipartite response regulators"/>
    <property type="match status" value="1"/>
</dbReference>
<dbReference type="Pfam" id="PF20703">
    <property type="entry name" value="nSTAND1"/>
    <property type="match status" value="1"/>
</dbReference>
<organism evidence="5 6">
    <name type="scientific">Microbacterium terrae</name>
    <dbReference type="NCBI Taxonomy" id="69369"/>
    <lineage>
        <taxon>Bacteria</taxon>
        <taxon>Bacillati</taxon>
        <taxon>Actinomycetota</taxon>
        <taxon>Actinomycetes</taxon>
        <taxon>Micrococcales</taxon>
        <taxon>Microbacteriaceae</taxon>
        <taxon>Microbacterium</taxon>
    </lineage>
</organism>
<dbReference type="InterPro" id="IPR005158">
    <property type="entry name" value="BTAD"/>
</dbReference>
<dbReference type="Pfam" id="PF03704">
    <property type="entry name" value="BTAD"/>
    <property type="match status" value="1"/>
</dbReference>
<evidence type="ECO:0000256" key="2">
    <source>
        <dbReference type="ARBA" id="ARBA00023163"/>
    </source>
</evidence>
<gene>
    <name evidence="5" type="primary">afsR</name>
    <name evidence="5" type="ORF">RS81_02387</name>
</gene>
<feature type="coiled-coil region" evidence="3">
    <location>
        <begin position="631"/>
        <end position="658"/>
    </location>
</feature>
<name>A0A0M2H3P2_9MICO</name>
<dbReference type="STRING" id="92835.RS81_02387"/>
<keyword evidence="1" id="KW-0805">Transcription regulation</keyword>
<dbReference type="Gene3D" id="1.10.10.10">
    <property type="entry name" value="Winged helix-like DNA-binding domain superfamily/Winged helix DNA-binding domain"/>
    <property type="match status" value="1"/>
</dbReference>
<dbReference type="InterPro" id="IPR051677">
    <property type="entry name" value="AfsR-DnrI-RedD_regulator"/>
</dbReference>
<dbReference type="PANTHER" id="PTHR35807">
    <property type="entry name" value="TRANSCRIPTIONAL REGULATOR REDD-RELATED"/>
    <property type="match status" value="1"/>
</dbReference>
<dbReference type="InterPro" id="IPR011990">
    <property type="entry name" value="TPR-like_helical_dom_sf"/>
</dbReference>
<dbReference type="PATRIC" id="fig|92835.4.peg.2419"/>
<dbReference type="SUPFAM" id="SSF69322">
    <property type="entry name" value="Tricorn protease domain 2"/>
    <property type="match status" value="1"/>
</dbReference>
<keyword evidence="6" id="KW-1185">Reference proteome</keyword>
<sequence>MTVKVLGPLDAGGAKLSPRERAMLSALVLRMGAALEPAQLADAYWGDDAPSTWRQQVKTAINRIRGELGRDSVITTGGEYSLGLSTDAIDAVSIERLVSSARQHALHGDADRAGDHYERALALWRGRPYSELAAWDPGVVEAMRLTEIRSAAEEELLEARLSAGSHREVVPAAERLVREEPLREARWAILALALYRSDRQAEALATIRAARERFLDELGIELGDRLRVLETAILRQEPTLAASAVLWEASPDCPYPGLDAFDTADAELFFGRDAEIDALLARIVPGAIVAVAGPSGSGKSSILRAGLLPRLRAEHGGASLIEPGRSAAAELGLALERGASVIAIDQAEELLRSDARAVAAFCALARGHLDRGGTIVLTIRSDFLDDATRLPDIGAAVGAGVFVVPPLSADGLRAAVTKPAQHARLRLEPGLVEVVLRDAADRASTLPYVSHALRETWLRREGATLTVTGYEDSGGITGAIAQTAEKVFRSFDPGDQELCRTVLLRLVSRSGDGTTLRRRVAASSLRDSADRRRIIDALVDVRLVSVDDGAIVIAHEAVAAAWPRLDGWLEDDAVGARLMAWLSAAAADWQAEGRPDDALLRGGRLRATQEWIETTRPDLTDVERALVAASAARDEDELRTLERRSAAERRQNRRLRALLTGAGVLLVAAVALGGVAAVQAREAGAAALDRQIEAITAAATGLRSTERAMAALMAAEAYRRWPTDQRTRFALMATVVEAGSYLGSVPLDGAPERVGMWPIPGTDEIVTVEGQVNLRVRDLTTGVVVRDLRTDLPETDQSIRPWVRVSEDGSTVGVLQHYGRGSETLDDDAELMMFFDPSTGDALGEGVRVDGTVAETVEVSADGHRATWATQGEVIVVDRERGEVRRRVVTGPVTTGEQTIAASAFSPEGEIIVGIPDGAVLTLDPVTLEEVRRVSVPEGRFDTGLKVAEDGSVFGVGSVGIGALDPDGALLWERRFQRHWECSRIAVSSRWDTAACGDEVGMVQRWSLTTGDQIAPPFENETSGAGDLAFRSGTPDLLMLTAIAPVVGTLRVDGGGTVAEPMLDDWIPWNVPGGALDTDGGRVVLQAREDVIDDPFAQHSYRVWDLDSGAVTFRVPEDLASPPADPIFDVRFIDLDRLLGWQVAIDDETKEETWRAAVISLADGSVTYPDLPEAAYEFYPGSRGDHAYVTTQAGVIHTLDPRSFREVAAPIQLEREREPFTVLESPDGTKLLAQQWGPEQPPLRTMLYDAATGDLLAETRDAAHAAWITPDGTVYTADNYSVTRRAAEDLEPNGPVANAAGVQMLSGDDAGEILMSWGGRGEVGLFDVRSQRQLGGRIWASDVGTPVLLPDAGAILLPTRFGTATMSLEPDAHFAAACRIAGRDMTDAEWSTYLGDLGKRVDTCADVLG</sequence>
<dbReference type="OrthoDB" id="134501at2"/>
<protein>
    <submittedName>
        <fullName evidence="5">Regulatory protein AfsR</fullName>
    </submittedName>
</protein>